<keyword evidence="2" id="KW-1185">Reference proteome</keyword>
<protein>
    <submittedName>
        <fullName evidence="1">Uncharacterized protein</fullName>
    </submittedName>
</protein>
<sequence length="56" mass="6403">MVPGLALLDDRLSLQDCEAEGQFNHLCTWSKLQVCSFALFIHLFLWSKSHSHSLTK</sequence>
<dbReference type="EMBL" id="CM015722">
    <property type="protein sequence ID" value="KAF3695342.1"/>
    <property type="molecule type" value="Genomic_DNA"/>
</dbReference>
<reference evidence="1 2" key="1">
    <citation type="submission" date="2019-02" db="EMBL/GenBank/DDBJ databases">
        <title>Opniocepnalus argus genome.</title>
        <authorList>
            <person name="Zhou C."/>
            <person name="Xiao S."/>
        </authorList>
    </citation>
    <scope>NUCLEOTIDE SEQUENCE [LARGE SCALE GENOMIC DNA]</scope>
    <source>
        <strain evidence="1">OARG1902GOOAL</strain>
        <tissue evidence="1">Muscle</tissue>
    </source>
</reference>
<dbReference type="Proteomes" id="UP000503349">
    <property type="component" value="Chromosome 11"/>
</dbReference>
<organism evidence="1 2">
    <name type="scientific">Channa argus</name>
    <name type="common">Northern snakehead</name>
    <name type="synonym">Ophicephalus argus</name>
    <dbReference type="NCBI Taxonomy" id="215402"/>
    <lineage>
        <taxon>Eukaryota</taxon>
        <taxon>Metazoa</taxon>
        <taxon>Chordata</taxon>
        <taxon>Craniata</taxon>
        <taxon>Vertebrata</taxon>
        <taxon>Euteleostomi</taxon>
        <taxon>Actinopterygii</taxon>
        <taxon>Neopterygii</taxon>
        <taxon>Teleostei</taxon>
        <taxon>Neoteleostei</taxon>
        <taxon>Acanthomorphata</taxon>
        <taxon>Anabantaria</taxon>
        <taxon>Anabantiformes</taxon>
        <taxon>Channoidei</taxon>
        <taxon>Channidae</taxon>
        <taxon>Channa</taxon>
    </lineage>
</organism>
<accession>A0A6G1PYK1</accession>
<reference evidence="2" key="2">
    <citation type="submission" date="2019-02" db="EMBL/GenBank/DDBJ databases">
        <title>Opniocepnalus argus Var Kimnra genome.</title>
        <authorList>
            <person name="Zhou C."/>
            <person name="Xiao S."/>
        </authorList>
    </citation>
    <scope>NUCLEOTIDE SEQUENCE [LARGE SCALE GENOMIC DNA]</scope>
</reference>
<name>A0A6G1PYK1_CHAAH</name>
<evidence type="ECO:0000313" key="1">
    <source>
        <dbReference type="EMBL" id="KAF3695342.1"/>
    </source>
</evidence>
<gene>
    <name evidence="1" type="ORF">EXN66_Car011018</name>
</gene>
<proteinExistence type="predicted"/>
<evidence type="ECO:0000313" key="2">
    <source>
        <dbReference type="Proteomes" id="UP000503349"/>
    </source>
</evidence>
<dbReference type="AlphaFoldDB" id="A0A6G1PYK1"/>